<dbReference type="InterPro" id="IPR013249">
    <property type="entry name" value="RNA_pol_sigma70_r4_t2"/>
</dbReference>
<dbReference type="Pfam" id="PF08281">
    <property type="entry name" value="Sigma70_r4_2"/>
    <property type="match status" value="1"/>
</dbReference>
<dbReference type="Pfam" id="PF04542">
    <property type="entry name" value="Sigma70_r2"/>
    <property type="match status" value="1"/>
</dbReference>
<reference evidence="7 8" key="1">
    <citation type="submission" date="2023-10" db="EMBL/GenBank/DDBJ databases">
        <title>Virgibacillus soli CC-YMP-6 genome.</title>
        <authorList>
            <person name="Miliotis G."/>
            <person name="Sengupta P."/>
            <person name="Hameed A."/>
            <person name="Chuvochina M."/>
            <person name="Mcdonagh F."/>
            <person name="Simpson A.C."/>
            <person name="Singh N.K."/>
            <person name="Rekha P.D."/>
            <person name="Raman K."/>
            <person name="Hugenholtz P."/>
            <person name="Venkateswaran K."/>
        </authorList>
    </citation>
    <scope>NUCLEOTIDE SEQUENCE [LARGE SCALE GENOMIC DNA]</scope>
    <source>
        <strain evidence="7 8">CC-YMP-6</strain>
    </source>
</reference>
<evidence type="ECO:0000313" key="8">
    <source>
        <dbReference type="Proteomes" id="UP001275315"/>
    </source>
</evidence>
<keyword evidence="3" id="KW-0731">Sigma factor</keyword>
<dbReference type="EMBL" id="JAWDIQ010000001">
    <property type="protein sequence ID" value="MDY0407474.1"/>
    <property type="molecule type" value="Genomic_DNA"/>
</dbReference>
<evidence type="ECO:0000256" key="1">
    <source>
        <dbReference type="ARBA" id="ARBA00010641"/>
    </source>
</evidence>
<evidence type="ECO:0000313" key="7">
    <source>
        <dbReference type="EMBL" id="MDY0407474.1"/>
    </source>
</evidence>
<keyword evidence="4" id="KW-0804">Transcription</keyword>
<dbReference type="SUPFAM" id="SSF88946">
    <property type="entry name" value="Sigma2 domain of RNA polymerase sigma factors"/>
    <property type="match status" value="1"/>
</dbReference>
<feature type="domain" description="RNA polymerase sigma factor 70 region 4 type 2" evidence="6">
    <location>
        <begin position="117"/>
        <end position="167"/>
    </location>
</feature>
<proteinExistence type="inferred from homology"/>
<dbReference type="InterPro" id="IPR014284">
    <property type="entry name" value="RNA_pol_sigma-70_dom"/>
</dbReference>
<dbReference type="PANTHER" id="PTHR43133">
    <property type="entry name" value="RNA POLYMERASE ECF-TYPE SIGMA FACTO"/>
    <property type="match status" value="1"/>
</dbReference>
<dbReference type="SUPFAM" id="SSF88659">
    <property type="entry name" value="Sigma3 and sigma4 domains of RNA polymerase sigma factors"/>
    <property type="match status" value="1"/>
</dbReference>
<dbReference type="InterPro" id="IPR013325">
    <property type="entry name" value="RNA_pol_sigma_r2"/>
</dbReference>
<name>A0ABU5CNT6_9BACI</name>
<dbReference type="InterPro" id="IPR039425">
    <property type="entry name" value="RNA_pol_sigma-70-like"/>
</dbReference>
<evidence type="ECO:0000256" key="3">
    <source>
        <dbReference type="ARBA" id="ARBA00023082"/>
    </source>
</evidence>
<dbReference type="PANTHER" id="PTHR43133:SF51">
    <property type="entry name" value="RNA POLYMERASE SIGMA FACTOR"/>
    <property type="match status" value="1"/>
</dbReference>
<evidence type="ECO:0000256" key="4">
    <source>
        <dbReference type="ARBA" id="ARBA00023163"/>
    </source>
</evidence>
<dbReference type="NCBIfam" id="TIGR02937">
    <property type="entry name" value="sigma70-ECF"/>
    <property type="match status" value="1"/>
</dbReference>
<dbReference type="CDD" id="cd06171">
    <property type="entry name" value="Sigma70_r4"/>
    <property type="match status" value="1"/>
</dbReference>
<dbReference type="Gene3D" id="1.10.1740.10">
    <property type="match status" value="1"/>
</dbReference>
<evidence type="ECO:0000259" key="6">
    <source>
        <dbReference type="Pfam" id="PF08281"/>
    </source>
</evidence>
<gene>
    <name evidence="7" type="ORF">RWD45_01015</name>
</gene>
<evidence type="ECO:0000259" key="5">
    <source>
        <dbReference type="Pfam" id="PF04542"/>
    </source>
</evidence>
<dbReference type="InterPro" id="IPR013324">
    <property type="entry name" value="RNA_pol_sigma_r3/r4-like"/>
</dbReference>
<dbReference type="RefSeq" id="WP_320378289.1">
    <property type="nucleotide sequence ID" value="NZ_JAWDIQ010000001.1"/>
</dbReference>
<comment type="caution">
    <text evidence="7">The sequence shown here is derived from an EMBL/GenBank/DDBJ whole genome shotgun (WGS) entry which is preliminary data.</text>
</comment>
<feature type="domain" description="RNA polymerase sigma-70 region 2" evidence="5">
    <location>
        <begin position="23"/>
        <end position="88"/>
    </location>
</feature>
<dbReference type="Proteomes" id="UP001275315">
    <property type="component" value="Unassembled WGS sequence"/>
</dbReference>
<dbReference type="InterPro" id="IPR036388">
    <property type="entry name" value="WH-like_DNA-bd_sf"/>
</dbReference>
<dbReference type="InterPro" id="IPR007627">
    <property type="entry name" value="RNA_pol_sigma70_r2"/>
</dbReference>
<organism evidence="7 8">
    <name type="scientific">Paracerasibacillus soli</name>
    <dbReference type="NCBI Taxonomy" id="480284"/>
    <lineage>
        <taxon>Bacteria</taxon>
        <taxon>Bacillati</taxon>
        <taxon>Bacillota</taxon>
        <taxon>Bacilli</taxon>
        <taxon>Bacillales</taxon>
        <taxon>Bacillaceae</taxon>
        <taxon>Paracerasibacillus</taxon>
    </lineage>
</organism>
<keyword evidence="8" id="KW-1185">Reference proteome</keyword>
<protein>
    <submittedName>
        <fullName evidence="7">RNA polymerase sigma factor</fullName>
    </submittedName>
</protein>
<dbReference type="Gene3D" id="1.10.10.10">
    <property type="entry name" value="Winged helix-like DNA-binding domain superfamily/Winged helix DNA-binding domain"/>
    <property type="match status" value="1"/>
</dbReference>
<evidence type="ECO:0000256" key="2">
    <source>
        <dbReference type="ARBA" id="ARBA00023015"/>
    </source>
</evidence>
<comment type="similarity">
    <text evidence="1">Belongs to the sigma-70 factor family. ECF subfamily.</text>
</comment>
<keyword evidence="2" id="KW-0805">Transcription regulation</keyword>
<sequence>MFQSESVQIKKIKKGNEQAFARLYEQYADYALRTAFAITKNKYDASDVVQETFIRVYRNIHSFDIKRPFRPWFYRILINECKRHLHKKTTHAIIVESTEVLEFLHAKGMESVHVEHVMLALENLTEDERTLIVLKYLDGFKEKELAEVMELNVNTIKSRLYRARQRLKAILRGGVLDD</sequence>
<accession>A0ABU5CNT6</accession>